<evidence type="ECO:0000259" key="1">
    <source>
        <dbReference type="Pfam" id="PF09917"/>
    </source>
</evidence>
<dbReference type="PANTHER" id="PTHR36919">
    <property type="entry name" value="BLR1215 PROTEIN"/>
    <property type="match status" value="1"/>
</dbReference>
<feature type="domain" description="DUF2147" evidence="1">
    <location>
        <begin position="23"/>
        <end position="138"/>
    </location>
</feature>
<name>A0A5B8YQQ5_9FLAO</name>
<dbReference type="Gene3D" id="2.40.128.520">
    <property type="match status" value="1"/>
</dbReference>
<dbReference type="Proteomes" id="UP000321954">
    <property type="component" value="Chromosome"/>
</dbReference>
<keyword evidence="3" id="KW-1185">Reference proteome</keyword>
<proteinExistence type="predicted"/>
<dbReference type="EMBL" id="CP042476">
    <property type="protein sequence ID" value="QED39053.1"/>
    <property type="molecule type" value="Genomic_DNA"/>
</dbReference>
<evidence type="ECO:0000313" key="3">
    <source>
        <dbReference type="Proteomes" id="UP000321954"/>
    </source>
</evidence>
<sequence length="140" mass="16120">MKNIFLLLFILGGVNLQAQSIFGKWHTINEETGKPNSIIEIYEEDGAAHGKVVRIIKEEDRDQLCNNCDGELKDQPIEGLELMKGFEKSGNEYVNGLITDPKTGKQYKSKIWIDETNPDRLKVRGYIAFFYKTQTWHRAQ</sequence>
<protein>
    <submittedName>
        <fullName evidence="2">DUF2147 domain-containing protein</fullName>
    </submittedName>
</protein>
<gene>
    <name evidence="2" type="ORF">FK178_03070</name>
</gene>
<dbReference type="PANTHER" id="PTHR36919:SF3">
    <property type="entry name" value="BLL5882 PROTEIN"/>
    <property type="match status" value="1"/>
</dbReference>
<dbReference type="Pfam" id="PF09917">
    <property type="entry name" value="DUF2147"/>
    <property type="match status" value="1"/>
</dbReference>
<dbReference type="AlphaFoldDB" id="A0A5B8YQQ5"/>
<reference evidence="2 3" key="1">
    <citation type="submission" date="2019-08" db="EMBL/GenBank/DDBJ databases">
        <title>Antarcticibacterium arcticum sp. nov., a bacterium isolated from marine sediment of the Canadian Beaufort Sea.</title>
        <authorList>
            <person name="Lee Y.M."/>
            <person name="Baek K."/>
            <person name="Lee D.-H."/>
            <person name="Shin S.C."/>
            <person name="Jin Y.K."/>
            <person name="Park Y."/>
        </authorList>
    </citation>
    <scope>NUCLEOTIDE SEQUENCE [LARGE SCALE GENOMIC DNA]</scope>
    <source>
        <strain evidence="2 3">PAMC 28998</strain>
    </source>
</reference>
<dbReference type="KEGG" id="anp:FK178_03070"/>
<evidence type="ECO:0000313" key="2">
    <source>
        <dbReference type="EMBL" id="QED39053.1"/>
    </source>
</evidence>
<dbReference type="InterPro" id="IPR019223">
    <property type="entry name" value="DUF2147"/>
</dbReference>
<dbReference type="OrthoDB" id="9814399at2"/>
<accession>A0A5B8YQQ5</accession>
<organism evidence="2 3">
    <name type="scientific">Antarcticibacterium arcticum</name>
    <dbReference type="NCBI Taxonomy" id="2585771"/>
    <lineage>
        <taxon>Bacteria</taxon>
        <taxon>Pseudomonadati</taxon>
        <taxon>Bacteroidota</taxon>
        <taxon>Flavobacteriia</taxon>
        <taxon>Flavobacteriales</taxon>
        <taxon>Flavobacteriaceae</taxon>
        <taxon>Antarcticibacterium</taxon>
    </lineage>
</organism>